<reference evidence="4" key="2">
    <citation type="journal article" date="2021" name="Microbiome">
        <title>Successional dynamics and alternative stable states in a saline activated sludge microbial community over 9 years.</title>
        <authorList>
            <person name="Wang Y."/>
            <person name="Ye J."/>
            <person name="Ju F."/>
            <person name="Liu L."/>
            <person name="Boyd J.A."/>
            <person name="Deng Y."/>
            <person name="Parks D.H."/>
            <person name="Jiang X."/>
            <person name="Yin X."/>
            <person name="Woodcroft B.J."/>
            <person name="Tyson G.W."/>
            <person name="Hugenholtz P."/>
            <person name="Polz M.F."/>
            <person name="Zhang T."/>
        </authorList>
    </citation>
    <scope>NUCLEOTIDE SEQUENCE</scope>
    <source>
        <strain evidence="4">HKST-UBA01</strain>
    </source>
</reference>
<sequence>MDAPTVLFVDDDLVVLNAMSRNFQRQPFRVRIAPSAFEALEILGDLTVDVVVVDEHMPGMRGTELLQQLRREHPEVIRILLTGDCDFETARRAINCGEVYRYLTKPCPPIDLLATLNQAINHKNVLDESRRLLQRLSDHQHELRVLEGRVRERIPVERDAQGAILAGDVTEDLAVLVRQME</sequence>
<dbReference type="GO" id="GO:0000160">
    <property type="term" value="P:phosphorelay signal transduction system"/>
    <property type="evidence" value="ECO:0007669"/>
    <property type="project" value="InterPro"/>
</dbReference>
<accession>A0A956M376</accession>
<protein>
    <submittedName>
        <fullName evidence="4">Response regulator</fullName>
    </submittedName>
</protein>
<name>A0A956M376_UNCEI</name>
<dbReference type="SMART" id="SM00448">
    <property type="entry name" value="REC"/>
    <property type="match status" value="1"/>
</dbReference>
<feature type="modified residue" description="4-aspartylphosphate" evidence="2">
    <location>
        <position position="54"/>
    </location>
</feature>
<proteinExistence type="predicted"/>
<feature type="domain" description="Response regulatory" evidence="3">
    <location>
        <begin position="5"/>
        <end position="120"/>
    </location>
</feature>
<evidence type="ECO:0000313" key="4">
    <source>
        <dbReference type="EMBL" id="MCA9730118.1"/>
    </source>
</evidence>
<evidence type="ECO:0000313" key="5">
    <source>
        <dbReference type="Proteomes" id="UP000697710"/>
    </source>
</evidence>
<dbReference type="SUPFAM" id="SSF52172">
    <property type="entry name" value="CheY-like"/>
    <property type="match status" value="1"/>
</dbReference>
<evidence type="ECO:0000256" key="2">
    <source>
        <dbReference type="PROSITE-ProRule" id="PRU00169"/>
    </source>
</evidence>
<organism evidence="4 5">
    <name type="scientific">Eiseniibacteriota bacterium</name>
    <dbReference type="NCBI Taxonomy" id="2212470"/>
    <lineage>
        <taxon>Bacteria</taxon>
        <taxon>Candidatus Eiseniibacteriota</taxon>
    </lineage>
</organism>
<reference evidence="4" key="1">
    <citation type="submission" date="2020-04" db="EMBL/GenBank/DDBJ databases">
        <authorList>
            <person name="Zhang T."/>
        </authorList>
    </citation>
    <scope>NUCLEOTIDE SEQUENCE</scope>
    <source>
        <strain evidence="4">HKST-UBA01</strain>
    </source>
</reference>
<dbReference type="PROSITE" id="PS50110">
    <property type="entry name" value="RESPONSE_REGULATORY"/>
    <property type="match status" value="1"/>
</dbReference>
<dbReference type="AlphaFoldDB" id="A0A956M376"/>
<dbReference type="EMBL" id="JAGQHR010000998">
    <property type="protein sequence ID" value="MCA9730118.1"/>
    <property type="molecule type" value="Genomic_DNA"/>
</dbReference>
<dbReference type="PANTHER" id="PTHR44591:SF19">
    <property type="entry name" value="TWO-COMPONENT RESPONSE REGULATOR-RELATED"/>
    <property type="match status" value="1"/>
</dbReference>
<gene>
    <name evidence="4" type="ORF">KC729_20710</name>
</gene>
<evidence type="ECO:0000256" key="1">
    <source>
        <dbReference type="ARBA" id="ARBA00022553"/>
    </source>
</evidence>
<dbReference type="PANTHER" id="PTHR44591">
    <property type="entry name" value="STRESS RESPONSE REGULATOR PROTEIN 1"/>
    <property type="match status" value="1"/>
</dbReference>
<dbReference type="InterPro" id="IPR050595">
    <property type="entry name" value="Bact_response_regulator"/>
</dbReference>
<dbReference type="Proteomes" id="UP000697710">
    <property type="component" value="Unassembled WGS sequence"/>
</dbReference>
<dbReference type="Gene3D" id="3.40.50.2300">
    <property type="match status" value="1"/>
</dbReference>
<dbReference type="InterPro" id="IPR011006">
    <property type="entry name" value="CheY-like_superfamily"/>
</dbReference>
<comment type="caution">
    <text evidence="4">The sequence shown here is derived from an EMBL/GenBank/DDBJ whole genome shotgun (WGS) entry which is preliminary data.</text>
</comment>
<evidence type="ECO:0000259" key="3">
    <source>
        <dbReference type="PROSITE" id="PS50110"/>
    </source>
</evidence>
<dbReference type="InterPro" id="IPR001789">
    <property type="entry name" value="Sig_transdc_resp-reg_receiver"/>
</dbReference>
<keyword evidence="1 2" id="KW-0597">Phosphoprotein</keyword>
<dbReference type="Pfam" id="PF00072">
    <property type="entry name" value="Response_reg"/>
    <property type="match status" value="1"/>
</dbReference>
<feature type="non-terminal residue" evidence="4">
    <location>
        <position position="181"/>
    </location>
</feature>